<dbReference type="Proteomes" id="UP000197019">
    <property type="component" value="Chromosome"/>
</dbReference>
<accession>A0A1Z4BV16</accession>
<evidence type="ECO:0000313" key="4">
    <source>
        <dbReference type="EMBL" id="ASF45118.1"/>
    </source>
</evidence>
<dbReference type="SUPFAM" id="SSF54631">
    <property type="entry name" value="CBS-domain pair"/>
    <property type="match status" value="1"/>
</dbReference>
<feature type="domain" description="CBS" evidence="3">
    <location>
        <begin position="81"/>
        <end position="136"/>
    </location>
</feature>
<reference evidence="5 7" key="2">
    <citation type="submission" date="2017-11" db="EMBL/GenBank/DDBJ databases">
        <title>Draft Genome Sequence of Methylobacter psychrotolerans Sph1T, an Obligate Methanotroph from Low-Temperature Environments.</title>
        <authorList>
            <person name="Oshkin I.Y."/>
            <person name="Miroshnikov K."/>
            <person name="Belova S.E."/>
            <person name="Korzhenkov A."/>
            <person name="Toshchakov S.V."/>
            <person name="Dedysh S.N."/>
        </authorList>
    </citation>
    <scope>NUCLEOTIDE SEQUENCE [LARGE SCALE GENOMIC DNA]</scope>
    <source>
        <strain evidence="5 7">Sph1</strain>
    </source>
</reference>
<dbReference type="PANTHER" id="PTHR43080">
    <property type="entry name" value="CBS DOMAIN-CONTAINING PROTEIN CBSX3, MITOCHONDRIAL"/>
    <property type="match status" value="1"/>
</dbReference>
<keyword evidence="4" id="KW-0418">Kinase</keyword>
<dbReference type="InterPro" id="IPR051257">
    <property type="entry name" value="Diverse_CBS-Domain"/>
</dbReference>
<evidence type="ECO:0000313" key="7">
    <source>
        <dbReference type="Proteomes" id="UP000237423"/>
    </source>
</evidence>
<dbReference type="AlphaFoldDB" id="A0A1Z4BV16"/>
<keyword evidence="6" id="KW-1185">Reference proteome</keyword>
<keyword evidence="1 2" id="KW-0129">CBS domain</keyword>
<evidence type="ECO:0000259" key="3">
    <source>
        <dbReference type="PROSITE" id="PS51371"/>
    </source>
</evidence>
<evidence type="ECO:0000256" key="2">
    <source>
        <dbReference type="PROSITE-ProRule" id="PRU00703"/>
    </source>
</evidence>
<dbReference type="GO" id="GO:0016301">
    <property type="term" value="F:kinase activity"/>
    <property type="evidence" value="ECO:0007669"/>
    <property type="project" value="UniProtKB-KW"/>
</dbReference>
<dbReference type="Pfam" id="PF00571">
    <property type="entry name" value="CBS"/>
    <property type="match status" value="2"/>
</dbReference>
<dbReference type="PROSITE" id="PS51371">
    <property type="entry name" value="CBS"/>
    <property type="match status" value="1"/>
</dbReference>
<proteinExistence type="predicted"/>
<reference evidence="4 6" key="1">
    <citation type="submission" date="2017-06" db="EMBL/GenBank/DDBJ databases">
        <title>Genome Sequencing of the methanotroph Methylovulum psychrotolerants str. HV10-M2 isolated from a high-altitude environment.</title>
        <authorList>
            <person name="Mateos-Rivera A."/>
        </authorList>
    </citation>
    <scope>NUCLEOTIDE SEQUENCE [LARGE SCALE GENOMIC DNA]</scope>
    <source>
        <strain evidence="4 6">HV10_M2</strain>
    </source>
</reference>
<keyword evidence="4" id="KW-0808">Transferase</keyword>
<evidence type="ECO:0000313" key="5">
    <source>
        <dbReference type="EMBL" id="POZ50560.1"/>
    </source>
</evidence>
<dbReference type="EMBL" id="CP022129">
    <property type="protein sequence ID" value="ASF45118.1"/>
    <property type="molecule type" value="Genomic_DNA"/>
</dbReference>
<dbReference type="Proteomes" id="UP000237423">
    <property type="component" value="Unassembled WGS sequence"/>
</dbReference>
<evidence type="ECO:0000256" key="1">
    <source>
        <dbReference type="ARBA" id="ARBA00023122"/>
    </source>
</evidence>
<dbReference type="InterPro" id="IPR000644">
    <property type="entry name" value="CBS_dom"/>
</dbReference>
<dbReference type="EMBL" id="PGFZ01000010">
    <property type="protein sequence ID" value="POZ50560.1"/>
    <property type="molecule type" value="Genomic_DNA"/>
</dbReference>
<dbReference type="RefSeq" id="WP_088618001.1">
    <property type="nucleotide sequence ID" value="NZ_CP022129.1"/>
</dbReference>
<dbReference type="InterPro" id="IPR046342">
    <property type="entry name" value="CBS_dom_sf"/>
</dbReference>
<organism evidence="4 6">
    <name type="scientific">Methylovulum psychrotolerans</name>
    <dbReference type="NCBI Taxonomy" id="1704499"/>
    <lineage>
        <taxon>Bacteria</taxon>
        <taxon>Pseudomonadati</taxon>
        <taxon>Pseudomonadota</taxon>
        <taxon>Gammaproteobacteria</taxon>
        <taxon>Methylococcales</taxon>
        <taxon>Methylococcaceae</taxon>
        <taxon>Methylovulum</taxon>
    </lineage>
</organism>
<dbReference type="Gene3D" id="3.10.580.10">
    <property type="entry name" value="CBS-domain"/>
    <property type="match status" value="1"/>
</dbReference>
<evidence type="ECO:0000313" key="6">
    <source>
        <dbReference type="Proteomes" id="UP000197019"/>
    </source>
</evidence>
<gene>
    <name evidence="5" type="ORF">AADEFJLK_03756</name>
    <name evidence="4" type="ORF">CEK71_03020</name>
</gene>
<dbReference type="OrthoDB" id="9771532at2"/>
<name>A0A1Z4BV16_9GAMM</name>
<sequence length="138" mass="15496">MITKPVVIRVKDVMKTEFGTIDGIATVAEALRTMKALKTSVLIVNKRHDDDEYGLINSGDIARHVLAKDRAPERVNVYEIMSKPVISVHPDMDIRYCSRLFADYNLVRAPVIANREVIGMVSPNSLVLDGLYLLSEQR</sequence>
<dbReference type="KEGG" id="mpsy:CEK71_03020"/>
<dbReference type="CDD" id="cd04630">
    <property type="entry name" value="CBS_pair_bac"/>
    <property type="match status" value="1"/>
</dbReference>
<protein>
    <submittedName>
        <fullName evidence="5">CBS domain-containing protein</fullName>
    </submittedName>
    <submittedName>
        <fullName evidence="4">Histidine kinase</fullName>
    </submittedName>
</protein>
<dbReference type="PANTHER" id="PTHR43080:SF2">
    <property type="entry name" value="CBS DOMAIN-CONTAINING PROTEIN"/>
    <property type="match status" value="1"/>
</dbReference>